<dbReference type="Gene3D" id="1.20.1280.50">
    <property type="match status" value="1"/>
</dbReference>
<dbReference type="EMBL" id="JAUEPT010000131">
    <property type="protein sequence ID" value="KAK0430849.1"/>
    <property type="molecule type" value="Genomic_DNA"/>
</dbReference>
<reference evidence="1" key="1">
    <citation type="submission" date="2023-06" db="EMBL/GenBank/DDBJ databases">
        <authorList>
            <consortium name="Lawrence Berkeley National Laboratory"/>
            <person name="Ahrendt S."/>
            <person name="Sahu N."/>
            <person name="Indic B."/>
            <person name="Wong-Bajracharya J."/>
            <person name="Merenyi Z."/>
            <person name="Ke H.-M."/>
            <person name="Monk M."/>
            <person name="Kocsube S."/>
            <person name="Drula E."/>
            <person name="Lipzen A."/>
            <person name="Balint B."/>
            <person name="Henrissat B."/>
            <person name="Andreopoulos B."/>
            <person name="Martin F.M."/>
            <person name="Harder C.B."/>
            <person name="Rigling D."/>
            <person name="Ford K.L."/>
            <person name="Foster G.D."/>
            <person name="Pangilinan J."/>
            <person name="Papanicolaou A."/>
            <person name="Barry K."/>
            <person name="LaButti K."/>
            <person name="Viragh M."/>
            <person name="Koriabine M."/>
            <person name="Yan M."/>
            <person name="Riley R."/>
            <person name="Champramary S."/>
            <person name="Plett K.L."/>
            <person name="Tsai I.J."/>
            <person name="Slot J."/>
            <person name="Sipos G."/>
            <person name="Plett J."/>
            <person name="Nagy L.G."/>
            <person name="Grigoriev I.V."/>
        </authorList>
    </citation>
    <scope>NUCLEOTIDE SEQUENCE</scope>
    <source>
        <strain evidence="1">FPL87.14</strain>
    </source>
</reference>
<evidence type="ECO:0000313" key="1">
    <source>
        <dbReference type="EMBL" id="KAK0430849.1"/>
    </source>
</evidence>
<evidence type="ECO:0008006" key="3">
    <source>
        <dbReference type="Google" id="ProtNLM"/>
    </source>
</evidence>
<evidence type="ECO:0000313" key="2">
    <source>
        <dbReference type="Proteomes" id="UP001175226"/>
    </source>
</evidence>
<gene>
    <name evidence="1" type="ORF">EV421DRAFT_1856394</name>
</gene>
<comment type="caution">
    <text evidence="1">The sequence shown here is derived from an EMBL/GenBank/DDBJ whole genome shotgun (WGS) entry which is preliminary data.</text>
</comment>
<proteinExistence type="predicted"/>
<dbReference type="Proteomes" id="UP001175226">
    <property type="component" value="Unassembled WGS sequence"/>
</dbReference>
<sequence length="529" mass="60005">MAISGIIRHSPACLIATTIIETQTLIWFFNITLRLRIFFPDIPGTRSFFGLNIIHLLSRIAMSQSDIPAIEEQIPAPINTLFVEILTCIFHMCVLEHGPYFQRLDVNDRSGPWKLGQVCSLWRQIANNTPSLWTRLSLTDSDVVRDPVSRFKIALERSSCLALNLELSLGDAYPLEVQREIYQLAIAHSWRWEHLTITPSHLILPFLSDIRRHQLHKLTRLVVHCHNLWTPLNINAFQDAPALRTVELHTNYAGALFELPWNHIVEFFDFRSWGDSESVHRVLDIIQQSPNVQILRVPIICSSPATAVSLPTPLVRSSLRDLTACEGPILRSLVVPRLEKISLAPGEDATDYCPDDALPALLDLIQRSRCSLTSLELADVIFTDLLLDILHCTQGIKTLIIFTQGWESGYDRIFKALIHRLVLHPAPQQSFLPLLSDLNITVSDFLMEESCSFIDHTFFDMVSSRWNSGVLSAVKLDVSEPGEALSWGLTSEHISKFRKFKNNGLDIKLGVLRHDNNTTGFSSRRTRYV</sequence>
<dbReference type="AlphaFoldDB" id="A0AA39MEJ9"/>
<name>A0AA39MEJ9_9AGAR</name>
<accession>A0AA39MEJ9</accession>
<organism evidence="1 2">
    <name type="scientific">Armillaria borealis</name>
    <dbReference type="NCBI Taxonomy" id="47425"/>
    <lineage>
        <taxon>Eukaryota</taxon>
        <taxon>Fungi</taxon>
        <taxon>Dikarya</taxon>
        <taxon>Basidiomycota</taxon>
        <taxon>Agaricomycotina</taxon>
        <taxon>Agaricomycetes</taxon>
        <taxon>Agaricomycetidae</taxon>
        <taxon>Agaricales</taxon>
        <taxon>Marasmiineae</taxon>
        <taxon>Physalacriaceae</taxon>
        <taxon>Armillaria</taxon>
    </lineage>
</organism>
<protein>
    <recommendedName>
        <fullName evidence="3">F-box domain-containing protein</fullName>
    </recommendedName>
</protein>
<keyword evidence="2" id="KW-1185">Reference proteome</keyword>